<dbReference type="InterPro" id="IPR039422">
    <property type="entry name" value="MarR/SlyA-like"/>
</dbReference>
<feature type="domain" description="HTH marR-type" evidence="1">
    <location>
        <begin position="51"/>
        <end position="102"/>
    </location>
</feature>
<evidence type="ECO:0000259" key="1">
    <source>
        <dbReference type="Pfam" id="PF12802"/>
    </source>
</evidence>
<dbReference type="PANTHER" id="PTHR33164:SF43">
    <property type="entry name" value="HTH-TYPE TRANSCRIPTIONAL REPRESSOR YETL"/>
    <property type="match status" value="1"/>
</dbReference>
<evidence type="ECO:0000313" key="2">
    <source>
        <dbReference type="EMBL" id="GGL66457.1"/>
    </source>
</evidence>
<proteinExistence type="predicted"/>
<dbReference type="InterPro" id="IPR036388">
    <property type="entry name" value="WH-like_DNA-bd_sf"/>
</dbReference>
<keyword evidence="3" id="KW-1185">Reference proteome</keyword>
<organism evidence="2 3">
    <name type="scientific">Deinococcus aerolatus</name>
    <dbReference type="NCBI Taxonomy" id="522487"/>
    <lineage>
        <taxon>Bacteria</taxon>
        <taxon>Thermotogati</taxon>
        <taxon>Deinococcota</taxon>
        <taxon>Deinococci</taxon>
        <taxon>Deinococcales</taxon>
        <taxon>Deinococcaceae</taxon>
        <taxon>Deinococcus</taxon>
    </lineage>
</organism>
<dbReference type="InterPro" id="IPR000835">
    <property type="entry name" value="HTH_MarR-typ"/>
</dbReference>
<dbReference type="Gene3D" id="1.10.10.10">
    <property type="entry name" value="Winged helix-like DNA-binding domain superfamily/Winged helix DNA-binding domain"/>
    <property type="match status" value="1"/>
</dbReference>
<comment type="caution">
    <text evidence="2">The sequence shown here is derived from an EMBL/GenBank/DDBJ whole genome shotgun (WGS) entry which is preliminary data.</text>
</comment>
<reference evidence="3" key="1">
    <citation type="journal article" date="2019" name="Int. J. Syst. Evol. Microbiol.">
        <title>The Global Catalogue of Microorganisms (GCM) 10K type strain sequencing project: providing services to taxonomists for standard genome sequencing and annotation.</title>
        <authorList>
            <consortium name="The Broad Institute Genomics Platform"/>
            <consortium name="The Broad Institute Genome Sequencing Center for Infectious Disease"/>
            <person name="Wu L."/>
            <person name="Ma J."/>
        </authorList>
    </citation>
    <scope>NUCLEOTIDE SEQUENCE [LARGE SCALE GENOMIC DNA]</scope>
    <source>
        <strain evidence="3">JCM 15442</strain>
    </source>
</reference>
<dbReference type="SUPFAM" id="SSF46785">
    <property type="entry name" value="Winged helix' DNA-binding domain"/>
    <property type="match status" value="1"/>
</dbReference>
<protein>
    <submittedName>
        <fullName evidence="2">Transcriptional regulator</fullName>
    </submittedName>
</protein>
<name>A0ABQ2FYI7_9DEIO</name>
<accession>A0ABQ2FYI7</accession>
<dbReference type="EMBL" id="BMOL01000001">
    <property type="protein sequence ID" value="GGL66457.1"/>
    <property type="molecule type" value="Genomic_DNA"/>
</dbReference>
<sequence length="180" mass="18981">MSEHHGGVSSSLPSPPVDAELGSPELRFLTALWNTWQALTTVGEARLRARHGLDLRGFIALSYLQGGAQQPADLARELGVPRYEVSRVLSALDGLGAVTRERGAPLSGGDGRGVIVRITPAGRERWTAALQTVCTLTGPPLAHLDTGAQLALIQTLQGVAQAARQSTETLANPNRSAPHD</sequence>
<evidence type="ECO:0000313" key="3">
    <source>
        <dbReference type="Proteomes" id="UP000639973"/>
    </source>
</evidence>
<dbReference type="InterPro" id="IPR036390">
    <property type="entry name" value="WH_DNA-bd_sf"/>
</dbReference>
<dbReference type="RefSeq" id="WP_188967859.1">
    <property type="nucleotide sequence ID" value="NZ_BMOL01000001.1"/>
</dbReference>
<dbReference type="Pfam" id="PF12802">
    <property type="entry name" value="MarR_2"/>
    <property type="match status" value="1"/>
</dbReference>
<dbReference type="Proteomes" id="UP000639973">
    <property type="component" value="Unassembled WGS sequence"/>
</dbReference>
<dbReference type="PANTHER" id="PTHR33164">
    <property type="entry name" value="TRANSCRIPTIONAL REGULATOR, MARR FAMILY"/>
    <property type="match status" value="1"/>
</dbReference>
<gene>
    <name evidence="2" type="ORF">GCM10010840_00470</name>
</gene>